<feature type="region of interest" description="Disordered" evidence="1">
    <location>
        <begin position="32"/>
        <end position="60"/>
    </location>
</feature>
<sequence length="95" mass="10655">MDWALIAPTVLKDNATQLKDAIFDFRTPGVGKMPTGGCRRRRTPFPPPPITEQNTPRRNCDLAPAKTHEVERDREHACAGTLYTLAGEIMMHRVV</sequence>
<name>A0ABN8II77_9NEOP</name>
<organism evidence="2 3">
    <name type="scientific">Iphiclides podalirius</name>
    <name type="common">scarce swallowtail</name>
    <dbReference type="NCBI Taxonomy" id="110791"/>
    <lineage>
        <taxon>Eukaryota</taxon>
        <taxon>Metazoa</taxon>
        <taxon>Ecdysozoa</taxon>
        <taxon>Arthropoda</taxon>
        <taxon>Hexapoda</taxon>
        <taxon>Insecta</taxon>
        <taxon>Pterygota</taxon>
        <taxon>Neoptera</taxon>
        <taxon>Endopterygota</taxon>
        <taxon>Lepidoptera</taxon>
        <taxon>Glossata</taxon>
        <taxon>Ditrysia</taxon>
        <taxon>Papilionoidea</taxon>
        <taxon>Papilionidae</taxon>
        <taxon>Papilioninae</taxon>
        <taxon>Iphiclides</taxon>
    </lineage>
</organism>
<accession>A0ABN8II77</accession>
<keyword evidence="3" id="KW-1185">Reference proteome</keyword>
<evidence type="ECO:0000256" key="1">
    <source>
        <dbReference type="SAM" id="MobiDB-lite"/>
    </source>
</evidence>
<protein>
    <submittedName>
        <fullName evidence="2">Uncharacterized protein</fullName>
    </submittedName>
</protein>
<feature type="non-terminal residue" evidence="2">
    <location>
        <position position="95"/>
    </location>
</feature>
<evidence type="ECO:0000313" key="3">
    <source>
        <dbReference type="Proteomes" id="UP000837857"/>
    </source>
</evidence>
<evidence type="ECO:0000313" key="2">
    <source>
        <dbReference type="EMBL" id="CAH2055763.1"/>
    </source>
</evidence>
<reference evidence="2" key="1">
    <citation type="submission" date="2022-03" db="EMBL/GenBank/DDBJ databases">
        <authorList>
            <person name="Martin H S."/>
        </authorList>
    </citation>
    <scope>NUCLEOTIDE SEQUENCE</scope>
</reference>
<gene>
    <name evidence="2" type="ORF">IPOD504_LOCUS9081</name>
</gene>
<dbReference type="EMBL" id="OW152834">
    <property type="protein sequence ID" value="CAH2055763.1"/>
    <property type="molecule type" value="Genomic_DNA"/>
</dbReference>
<proteinExistence type="predicted"/>
<dbReference type="Proteomes" id="UP000837857">
    <property type="component" value="Chromosome 22"/>
</dbReference>